<dbReference type="EMBL" id="BMIO01000007">
    <property type="protein sequence ID" value="GGD49801.1"/>
    <property type="molecule type" value="Genomic_DNA"/>
</dbReference>
<keyword evidence="4 6" id="KW-1133">Transmembrane helix</keyword>
<dbReference type="Proteomes" id="UP000598997">
    <property type="component" value="Unassembled WGS sequence"/>
</dbReference>
<evidence type="ECO:0000256" key="5">
    <source>
        <dbReference type="ARBA" id="ARBA00023136"/>
    </source>
</evidence>
<evidence type="ECO:0000313" key="9">
    <source>
        <dbReference type="Proteomes" id="UP000598997"/>
    </source>
</evidence>
<keyword evidence="5 6" id="KW-0472">Membrane</keyword>
<gene>
    <name evidence="8" type="primary">capA1</name>
    <name evidence="8" type="ORF">GCM10010989_25090</name>
</gene>
<dbReference type="AlphaFoldDB" id="A0A916YKC5"/>
<evidence type="ECO:0000256" key="1">
    <source>
        <dbReference type="ARBA" id="ARBA00004651"/>
    </source>
</evidence>
<dbReference type="Pfam" id="PF01478">
    <property type="entry name" value="Peptidase_A24"/>
    <property type="match status" value="1"/>
</dbReference>
<dbReference type="PANTHER" id="PTHR36506:SF1">
    <property type="entry name" value="PREFLAGELLIN PEPTIDASE"/>
    <property type="match status" value="1"/>
</dbReference>
<keyword evidence="3 6" id="KW-0812">Transmembrane</keyword>
<evidence type="ECO:0000256" key="6">
    <source>
        <dbReference type="SAM" id="Phobius"/>
    </source>
</evidence>
<feature type="transmembrane region" description="Helical" evidence="6">
    <location>
        <begin position="97"/>
        <end position="120"/>
    </location>
</feature>
<evidence type="ECO:0000256" key="2">
    <source>
        <dbReference type="ARBA" id="ARBA00022475"/>
    </source>
</evidence>
<dbReference type="GO" id="GO:0005886">
    <property type="term" value="C:plasma membrane"/>
    <property type="evidence" value="ECO:0007669"/>
    <property type="project" value="UniProtKB-SubCell"/>
</dbReference>
<dbReference type="GO" id="GO:0004190">
    <property type="term" value="F:aspartic-type endopeptidase activity"/>
    <property type="evidence" value="ECO:0007669"/>
    <property type="project" value="InterPro"/>
</dbReference>
<evidence type="ECO:0000256" key="3">
    <source>
        <dbReference type="ARBA" id="ARBA00022692"/>
    </source>
</evidence>
<feature type="domain" description="Prepilin type IV endopeptidase peptidase" evidence="7">
    <location>
        <begin position="11"/>
        <end position="113"/>
    </location>
</feature>
<protein>
    <submittedName>
        <fullName evidence="8">Peptidase</fullName>
    </submittedName>
</protein>
<comment type="caution">
    <text evidence="8">The sequence shown here is derived from an EMBL/GenBank/DDBJ whole genome shotgun (WGS) entry which is preliminary data.</text>
</comment>
<dbReference type="Gene3D" id="1.20.120.1220">
    <property type="match status" value="1"/>
</dbReference>
<organism evidence="8 9">
    <name type="scientific">Croceicoccus pelagius</name>
    <dbReference type="NCBI Taxonomy" id="1703341"/>
    <lineage>
        <taxon>Bacteria</taxon>
        <taxon>Pseudomonadati</taxon>
        <taxon>Pseudomonadota</taxon>
        <taxon>Alphaproteobacteria</taxon>
        <taxon>Sphingomonadales</taxon>
        <taxon>Erythrobacteraceae</taxon>
        <taxon>Croceicoccus</taxon>
    </lineage>
</organism>
<keyword evidence="9" id="KW-1185">Reference proteome</keyword>
<evidence type="ECO:0000256" key="4">
    <source>
        <dbReference type="ARBA" id="ARBA00022989"/>
    </source>
</evidence>
<feature type="transmembrane region" description="Helical" evidence="6">
    <location>
        <begin position="58"/>
        <end position="77"/>
    </location>
</feature>
<evidence type="ECO:0000259" key="7">
    <source>
        <dbReference type="Pfam" id="PF01478"/>
    </source>
</evidence>
<dbReference type="InterPro" id="IPR000045">
    <property type="entry name" value="Prepilin_IV_endopep_pep"/>
</dbReference>
<name>A0A916YKC5_9SPHN</name>
<sequence length="158" mass="16540">MNTAAVALAAIFTIFALVGAVSDIRTRRIPNWLNAAMLVAGLVLVTTLNGWHLGLSSLGHFAGALVVAMIIFAMKLWGGGDAKFYAASAAWFPISEALGLFVSIALAGLVVAIVWLIIFKVTKRKISKGDKVMPYGVAIAAGGIIMQLSNPAVGLLPY</sequence>
<dbReference type="InterPro" id="IPR052218">
    <property type="entry name" value="Preflagellin_Peptidase"/>
</dbReference>
<dbReference type="OrthoDB" id="5329005at2"/>
<feature type="transmembrane region" description="Helical" evidence="6">
    <location>
        <begin position="32"/>
        <end position="51"/>
    </location>
</feature>
<keyword evidence="2" id="KW-1003">Cell membrane</keyword>
<accession>A0A916YKC5</accession>
<comment type="subcellular location">
    <subcellularLocation>
        <location evidence="1">Cell membrane</location>
        <topology evidence="1">Multi-pass membrane protein</topology>
    </subcellularLocation>
</comment>
<proteinExistence type="predicted"/>
<dbReference type="RefSeq" id="WP_066764113.1">
    <property type="nucleotide sequence ID" value="NZ_BMIO01000007.1"/>
</dbReference>
<feature type="transmembrane region" description="Helical" evidence="6">
    <location>
        <begin position="132"/>
        <end position="149"/>
    </location>
</feature>
<reference evidence="8 9" key="1">
    <citation type="journal article" date="2014" name="Int. J. Syst. Evol. Microbiol.">
        <title>Complete genome sequence of Corynebacterium casei LMG S-19264T (=DSM 44701T), isolated from a smear-ripened cheese.</title>
        <authorList>
            <consortium name="US DOE Joint Genome Institute (JGI-PGF)"/>
            <person name="Walter F."/>
            <person name="Albersmeier A."/>
            <person name="Kalinowski J."/>
            <person name="Ruckert C."/>
        </authorList>
    </citation>
    <scope>NUCLEOTIDE SEQUENCE [LARGE SCALE GENOMIC DNA]</scope>
    <source>
        <strain evidence="8 9">CGMCC 1.15358</strain>
    </source>
</reference>
<evidence type="ECO:0000313" key="8">
    <source>
        <dbReference type="EMBL" id="GGD49801.1"/>
    </source>
</evidence>
<dbReference type="PANTHER" id="PTHR36506">
    <property type="entry name" value="PREFLAGELLIN PEPTIDASE"/>
    <property type="match status" value="1"/>
</dbReference>